<evidence type="ECO:0000313" key="2">
    <source>
        <dbReference type="EMBL" id="KAJ8060885.1"/>
    </source>
</evidence>
<gene>
    <name evidence="2" type="ORF">OCU04_009966</name>
</gene>
<dbReference type="InterPro" id="IPR029063">
    <property type="entry name" value="SAM-dependent_MTases_sf"/>
</dbReference>
<name>A0A9X0DFR9_9HELO</name>
<dbReference type="Gene3D" id="3.40.50.150">
    <property type="entry name" value="Vaccinia Virus protein VP39"/>
    <property type="match status" value="1"/>
</dbReference>
<dbReference type="AlphaFoldDB" id="A0A9X0DFR9"/>
<dbReference type="SUPFAM" id="SSF53335">
    <property type="entry name" value="S-adenosyl-L-methionine-dependent methyltransferases"/>
    <property type="match status" value="1"/>
</dbReference>
<evidence type="ECO:0000313" key="3">
    <source>
        <dbReference type="Proteomes" id="UP001152300"/>
    </source>
</evidence>
<dbReference type="Pfam" id="PF13649">
    <property type="entry name" value="Methyltransf_25"/>
    <property type="match status" value="1"/>
</dbReference>
<dbReference type="Proteomes" id="UP001152300">
    <property type="component" value="Unassembled WGS sequence"/>
</dbReference>
<comment type="caution">
    <text evidence="2">The sequence shown here is derived from an EMBL/GenBank/DDBJ whole genome shotgun (WGS) entry which is preliminary data.</text>
</comment>
<accession>A0A9X0DFR9</accession>
<proteinExistence type="predicted"/>
<dbReference type="CDD" id="cd02440">
    <property type="entry name" value="AdoMet_MTases"/>
    <property type="match status" value="1"/>
</dbReference>
<dbReference type="EMBL" id="JAPEIS010000012">
    <property type="protein sequence ID" value="KAJ8060885.1"/>
    <property type="molecule type" value="Genomic_DNA"/>
</dbReference>
<reference evidence="2" key="1">
    <citation type="submission" date="2022-11" db="EMBL/GenBank/DDBJ databases">
        <title>Genome Resource of Sclerotinia nivalis Strain SnTB1, a Plant Pathogen Isolated from American Ginseng.</title>
        <authorList>
            <person name="Fan S."/>
        </authorList>
    </citation>
    <scope>NUCLEOTIDE SEQUENCE</scope>
    <source>
        <strain evidence="2">SnTB1</strain>
    </source>
</reference>
<organism evidence="2 3">
    <name type="scientific">Sclerotinia nivalis</name>
    <dbReference type="NCBI Taxonomy" id="352851"/>
    <lineage>
        <taxon>Eukaryota</taxon>
        <taxon>Fungi</taxon>
        <taxon>Dikarya</taxon>
        <taxon>Ascomycota</taxon>
        <taxon>Pezizomycotina</taxon>
        <taxon>Leotiomycetes</taxon>
        <taxon>Helotiales</taxon>
        <taxon>Sclerotiniaceae</taxon>
        <taxon>Sclerotinia</taxon>
    </lineage>
</organism>
<dbReference type="InterPro" id="IPR041698">
    <property type="entry name" value="Methyltransf_25"/>
</dbReference>
<keyword evidence="3" id="KW-1185">Reference proteome</keyword>
<protein>
    <recommendedName>
        <fullName evidence="1">Methyltransferase domain-containing protein</fullName>
    </recommendedName>
</protein>
<sequence>MVTEAILKAYPNARVYASDLAPSMIALLDNLISLNGWNDRVEAGVMDGVSLSYADETFDASIVNFGIFFDSDPVTGAKELHHTLKPGGKAVVTFWKEVPFYPLLHAVQEVIKPGSKPIALSTLERWTQKETIESTLKSGGFQNVEVYEKEVMWWNEGIQEAAKGFTDNFVNMVGDQWPESEKEQLLGVTESLLIENKSSLTMKTNGKIGFHIVAWITIATKSMK</sequence>
<feature type="domain" description="Methyltransferase" evidence="1">
    <location>
        <begin position="3"/>
        <end position="88"/>
    </location>
</feature>
<evidence type="ECO:0000259" key="1">
    <source>
        <dbReference type="Pfam" id="PF13649"/>
    </source>
</evidence>
<dbReference type="OrthoDB" id="2013972at2759"/>